<comment type="caution">
    <text evidence="2">The sequence shown here is derived from an EMBL/GenBank/DDBJ whole genome shotgun (WGS) entry which is preliminary data.</text>
</comment>
<proteinExistence type="predicted"/>
<protein>
    <submittedName>
        <fullName evidence="2">Uncharacterized protein</fullName>
    </submittedName>
</protein>
<feature type="region of interest" description="Disordered" evidence="1">
    <location>
        <begin position="1"/>
        <end position="23"/>
    </location>
</feature>
<accession>A0A943UXS7</accession>
<evidence type="ECO:0000313" key="3">
    <source>
        <dbReference type="Proteomes" id="UP000727506"/>
    </source>
</evidence>
<name>A0A943UXS7_9ACTN</name>
<organism evidence="2 3">
    <name type="scientific">Slackia piriformis</name>
    <dbReference type="NCBI Taxonomy" id="626934"/>
    <lineage>
        <taxon>Bacteria</taxon>
        <taxon>Bacillati</taxon>
        <taxon>Actinomycetota</taxon>
        <taxon>Coriobacteriia</taxon>
        <taxon>Eggerthellales</taxon>
        <taxon>Eggerthellaceae</taxon>
        <taxon>Slackia</taxon>
    </lineage>
</organism>
<evidence type="ECO:0000313" key="2">
    <source>
        <dbReference type="EMBL" id="MBS6941049.1"/>
    </source>
</evidence>
<reference evidence="2" key="1">
    <citation type="submission" date="2021-02" db="EMBL/GenBank/DDBJ databases">
        <title>Infant gut strain persistence is associated with maternal origin, phylogeny, and functional potential including surface adhesion and iron acquisition.</title>
        <authorList>
            <person name="Lou Y.C."/>
        </authorList>
    </citation>
    <scope>NUCLEOTIDE SEQUENCE</scope>
    <source>
        <strain evidence="2">L2_039_000G1_dasL2_039_000G1_concoct_11</strain>
    </source>
</reference>
<dbReference type="Proteomes" id="UP000727506">
    <property type="component" value="Unassembled WGS sequence"/>
</dbReference>
<gene>
    <name evidence="2" type="ORF">KH142_06170</name>
</gene>
<sequence length="66" mass="7257">MVDSTDNASRGIRSSGSARRLTSEEAEFLKRYLLESEPVVVPGDISVYKTAPMGVPHVPPRKTTLR</sequence>
<dbReference type="AlphaFoldDB" id="A0A943UXS7"/>
<dbReference type="EMBL" id="JAGZSV010000104">
    <property type="protein sequence ID" value="MBS6941049.1"/>
    <property type="molecule type" value="Genomic_DNA"/>
</dbReference>
<feature type="compositionally biased region" description="Low complexity" evidence="1">
    <location>
        <begin position="8"/>
        <end position="20"/>
    </location>
</feature>
<evidence type="ECO:0000256" key="1">
    <source>
        <dbReference type="SAM" id="MobiDB-lite"/>
    </source>
</evidence>